<dbReference type="InterPro" id="IPR050834">
    <property type="entry name" value="Glycosyltransf_2"/>
</dbReference>
<evidence type="ECO:0000259" key="2">
    <source>
        <dbReference type="Pfam" id="PF00535"/>
    </source>
</evidence>
<protein>
    <submittedName>
        <fullName evidence="4">Putative SAM-dependent methyltransferase</fullName>
    </submittedName>
</protein>
<gene>
    <name evidence="4" type="ORF">EV699_1285</name>
</gene>
<dbReference type="GO" id="GO:0032259">
    <property type="term" value="P:methylation"/>
    <property type="evidence" value="ECO:0007669"/>
    <property type="project" value="UniProtKB-KW"/>
</dbReference>
<dbReference type="PANTHER" id="PTHR43685">
    <property type="entry name" value="GLYCOSYLTRANSFERASE"/>
    <property type="match status" value="1"/>
</dbReference>
<dbReference type="InterPro" id="IPR029063">
    <property type="entry name" value="SAM-dependent_MTases_sf"/>
</dbReference>
<keyword evidence="4" id="KW-0808">Transferase</keyword>
<feature type="domain" description="Methyltransferase type 11" evidence="3">
    <location>
        <begin position="47"/>
        <end position="94"/>
    </location>
</feature>
<sequence>MNAPIVHPSSAPEVVRVSTRLNIGCGSRLLPGFVNLDLEAGADRRLDVTHGLPWDDASVDAIYSEHFIEHVSQADALHLLIECRRVLAPGGRLRIATPDLEAVVEDYRSRHVHPDWQRFGYDWVANRCERLNMALRWWGHRWLYDEEELRRLAGMAGLRCLGRCAFGESEDPRLAGLEHRQGSRLILEFDVPARTLPATPLVSIVIPAYNPAYFDAALASALAQTHPALEIVVCDDDASGRIGALVAARAGADPRVRHLRNPERLGGRPNLLRCFEEARGVLVKPLNDDDLLAPDAVARMVAALRRCPQATLVSSRRQPIDADGRSLPDIDETLPPVPEDRLCDGLTLGTLLLASGRNFVGEPSTVMFRKADLAGLAPDPMSFDGRPIRAVNDIALWLNLLLRGPCVYLAGPLSSFRRHPAQRQHEPEVAALAAEGFGVMRFAWERFELDRTAHPRHLRVRPLDPAAPASWHEVAHYELRHAFPARDAAYRAPLTPPPAVAPAAPATLPPPAAAPATPPVAAPPVIETPAARSASLASRAGFHALQAQEAAEEGARRAFEQALAAAGGGVLAGVCGACDAPARFSFARPAAGLPNWRESLVCPGCGLANRVRAAFDVLLGLPLPAQPALYLTERVTPAWRWLSARYADVTGSEYLAGAAPGASVHGVRHEDLTALSFADARFDAILSFDVLEHIADHRRALAECRRCLRPGGWLLFSVPFAAGAQAHRELARALGDGLIEHLHAPEYHGDPVGQGRGVLCYRHFGWELLDELRAAGFGDAAALFYWSAERGYLGDTQCVFVARA</sequence>
<evidence type="ECO:0000256" key="1">
    <source>
        <dbReference type="SAM" id="MobiDB-lite"/>
    </source>
</evidence>
<dbReference type="Pfam" id="PF00535">
    <property type="entry name" value="Glycos_transf_2"/>
    <property type="match status" value="1"/>
</dbReference>
<dbReference type="InterPro" id="IPR013216">
    <property type="entry name" value="Methyltransf_11"/>
</dbReference>
<dbReference type="Gene3D" id="3.40.50.150">
    <property type="entry name" value="Vaccinia Virus protein VP39"/>
    <property type="match status" value="2"/>
</dbReference>
<evidence type="ECO:0000313" key="4">
    <source>
        <dbReference type="EMBL" id="TCO76833.1"/>
    </source>
</evidence>
<evidence type="ECO:0000313" key="5">
    <source>
        <dbReference type="Proteomes" id="UP000295765"/>
    </source>
</evidence>
<dbReference type="PANTHER" id="PTHR43685:SF11">
    <property type="entry name" value="GLYCOSYLTRANSFERASE TAGX-RELATED"/>
    <property type="match status" value="1"/>
</dbReference>
<feature type="domain" description="Glycosyltransferase 2-like" evidence="2">
    <location>
        <begin position="203"/>
        <end position="323"/>
    </location>
</feature>
<dbReference type="Pfam" id="PF08241">
    <property type="entry name" value="Methyltransf_11"/>
    <property type="match status" value="2"/>
</dbReference>
<feature type="compositionally biased region" description="Pro residues" evidence="1">
    <location>
        <begin position="507"/>
        <end position="522"/>
    </location>
</feature>
<feature type="domain" description="Methyltransferase type 11" evidence="3">
    <location>
        <begin position="640"/>
        <end position="716"/>
    </location>
</feature>
<comment type="caution">
    <text evidence="4">The sequence shown here is derived from an EMBL/GenBank/DDBJ whole genome shotgun (WGS) entry which is preliminary data.</text>
</comment>
<dbReference type="EMBL" id="SLWY01000028">
    <property type="protein sequence ID" value="TCO76833.1"/>
    <property type="molecule type" value="Genomic_DNA"/>
</dbReference>
<dbReference type="SUPFAM" id="SSF53335">
    <property type="entry name" value="S-adenosyl-L-methionine-dependent methyltransferases"/>
    <property type="match status" value="2"/>
</dbReference>
<dbReference type="InterPro" id="IPR029044">
    <property type="entry name" value="Nucleotide-diphossugar_trans"/>
</dbReference>
<dbReference type="CDD" id="cd00761">
    <property type="entry name" value="Glyco_tranf_GTA_type"/>
    <property type="match status" value="1"/>
</dbReference>
<dbReference type="InterPro" id="IPR001173">
    <property type="entry name" value="Glyco_trans_2-like"/>
</dbReference>
<dbReference type="GO" id="GO:0008757">
    <property type="term" value="F:S-adenosylmethionine-dependent methyltransferase activity"/>
    <property type="evidence" value="ECO:0007669"/>
    <property type="project" value="InterPro"/>
</dbReference>
<dbReference type="AlphaFoldDB" id="A0A4R2KSS2"/>
<dbReference type="Gene3D" id="3.90.550.10">
    <property type="entry name" value="Spore Coat Polysaccharide Biosynthesis Protein SpsA, Chain A"/>
    <property type="match status" value="1"/>
</dbReference>
<dbReference type="SUPFAM" id="SSF53448">
    <property type="entry name" value="Nucleotide-diphospho-sugar transferases"/>
    <property type="match status" value="1"/>
</dbReference>
<keyword evidence="5" id="KW-1185">Reference proteome</keyword>
<proteinExistence type="predicted"/>
<evidence type="ECO:0000259" key="3">
    <source>
        <dbReference type="Pfam" id="PF08241"/>
    </source>
</evidence>
<dbReference type="Proteomes" id="UP000295765">
    <property type="component" value="Unassembled WGS sequence"/>
</dbReference>
<dbReference type="CDD" id="cd02440">
    <property type="entry name" value="AdoMet_MTases"/>
    <property type="match status" value="2"/>
</dbReference>
<keyword evidence="4" id="KW-0489">Methyltransferase</keyword>
<reference evidence="4 5" key="1">
    <citation type="submission" date="2019-03" db="EMBL/GenBank/DDBJ databases">
        <title>Genomic Encyclopedia of Type Strains, Phase IV (KMG-IV): sequencing the most valuable type-strain genomes for metagenomic binning, comparative biology and taxonomic classification.</title>
        <authorList>
            <person name="Goeker M."/>
        </authorList>
    </citation>
    <scope>NUCLEOTIDE SEQUENCE [LARGE SCALE GENOMIC DNA]</scope>
    <source>
        <strain evidence="4 5">DSM 25287</strain>
    </source>
</reference>
<organism evidence="4 5">
    <name type="scientific">Plasticicumulans lactativorans</name>
    <dbReference type="NCBI Taxonomy" id="1133106"/>
    <lineage>
        <taxon>Bacteria</taxon>
        <taxon>Pseudomonadati</taxon>
        <taxon>Pseudomonadota</taxon>
        <taxon>Gammaproteobacteria</taxon>
        <taxon>Candidatus Competibacteraceae</taxon>
        <taxon>Plasticicumulans</taxon>
    </lineage>
</organism>
<feature type="region of interest" description="Disordered" evidence="1">
    <location>
        <begin position="501"/>
        <end position="524"/>
    </location>
</feature>
<name>A0A4R2KSS2_9GAMM</name>
<accession>A0A4R2KSS2</accession>